<dbReference type="GO" id="GO:0009247">
    <property type="term" value="P:glycolipid biosynthetic process"/>
    <property type="evidence" value="ECO:0007669"/>
    <property type="project" value="TreeGrafter"/>
</dbReference>
<dbReference type="GO" id="GO:0016020">
    <property type="term" value="C:membrane"/>
    <property type="evidence" value="ECO:0007669"/>
    <property type="project" value="UniProtKB-SubCell"/>
</dbReference>
<evidence type="ECO:0000313" key="11">
    <source>
        <dbReference type="EMBL" id="PIS23120.1"/>
    </source>
</evidence>
<feature type="domain" description="Glycosyltransferase 2-like" evidence="9">
    <location>
        <begin position="5"/>
        <end position="172"/>
    </location>
</feature>
<organism evidence="11 12">
    <name type="scientific">candidate division WWE3 bacterium CG08_land_8_20_14_0_20_40_13</name>
    <dbReference type="NCBI Taxonomy" id="1975084"/>
    <lineage>
        <taxon>Bacteria</taxon>
        <taxon>Katanobacteria</taxon>
    </lineage>
</organism>
<accession>A0A2H0XDU7</accession>
<comment type="subcellular location">
    <subcellularLocation>
        <location evidence="1">Membrane</location>
        <topology evidence="1">Multi-pass membrane protein</topology>
    </subcellularLocation>
</comment>
<reference evidence="12" key="1">
    <citation type="submission" date="2017-09" db="EMBL/GenBank/DDBJ databases">
        <title>Depth-based differentiation of microbial function through sediment-hosted aquifers and enrichment of novel symbionts in the deep terrestrial subsurface.</title>
        <authorList>
            <person name="Probst A.J."/>
            <person name="Ladd B."/>
            <person name="Jarett J.K."/>
            <person name="Geller-Mcgrath D.E."/>
            <person name="Sieber C.M.K."/>
            <person name="Emerson J.B."/>
            <person name="Anantharaman K."/>
            <person name="Thomas B.C."/>
            <person name="Malmstrom R."/>
            <person name="Stieglmeier M."/>
            <person name="Klingl A."/>
            <person name="Woyke T."/>
            <person name="Ryan C.M."/>
            <person name="Banfield J.F."/>
        </authorList>
    </citation>
    <scope>NUCLEOTIDE SEQUENCE [LARGE SCALE GENOMIC DNA]</scope>
</reference>
<dbReference type="EMBL" id="PEYT01000013">
    <property type="protein sequence ID" value="PIS23120.1"/>
    <property type="molecule type" value="Genomic_DNA"/>
</dbReference>
<evidence type="ECO:0000256" key="6">
    <source>
        <dbReference type="ARBA" id="ARBA00022989"/>
    </source>
</evidence>
<keyword evidence="7 8" id="KW-0472">Membrane</keyword>
<evidence type="ECO:0000256" key="5">
    <source>
        <dbReference type="ARBA" id="ARBA00022692"/>
    </source>
</evidence>
<keyword evidence="6 8" id="KW-1133">Transmembrane helix</keyword>
<feature type="transmembrane region" description="Helical" evidence="8">
    <location>
        <begin position="356"/>
        <end position="377"/>
    </location>
</feature>
<evidence type="ECO:0000256" key="4">
    <source>
        <dbReference type="ARBA" id="ARBA00022679"/>
    </source>
</evidence>
<dbReference type="Pfam" id="PF00535">
    <property type="entry name" value="Glycos_transf_2"/>
    <property type="match status" value="1"/>
</dbReference>
<gene>
    <name evidence="11" type="ORF">COT49_01820</name>
</gene>
<evidence type="ECO:0000259" key="10">
    <source>
        <dbReference type="Pfam" id="PF04138"/>
    </source>
</evidence>
<dbReference type="InterPro" id="IPR029044">
    <property type="entry name" value="Nucleotide-diphossugar_trans"/>
</dbReference>
<evidence type="ECO:0000256" key="3">
    <source>
        <dbReference type="ARBA" id="ARBA00022676"/>
    </source>
</evidence>
<feature type="domain" description="GtrA/DPMS transmembrane" evidence="10">
    <location>
        <begin position="249"/>
        <end position="382"/>
    </location>
</feature>
<keyword evidence="4" id="KW-0808">Transferase</keyword>
<evidence type="ECO:0000256" key="7">
    <source>
        <dbReference type="ARBA" id="ARBA00023136"/>
    </source>
</evidence>
<feature type="transmembrane region" description="Helical" evidence="8">
    <location>
        <begin position="245"/>
        <end position="266"/>
    </location>
</feature>
<evidence type="ECO:0000313" key="12">
    <source>
        <dbReference type="Proteomes" id="UP000230340"/>
    </source>
</evidence>
<comment type="caution">
    <text evidence="11">The sequence shown here is derived from an EMBL/GenBank/DDBJ whole genome shotgun (WGS) entry which is preliminary data.</text>
</comment>
<dbReference type="CDD" id="cd06442">
    <property type="entry name" value="DPM1_like"/>
    <property type="match status" value="1"/>
</dbReference>
<comment type="similarity">
    <text evidence="2">Belongs to the glycosyltransferase 2 family.</text>
</comment>
<keyword evidence="5 8" id="KW-0812">Transmembrane</keyword>
<dbReference type="InterPro" id="IPR007267">
    <property type="entry name" value="GtrA_DPMS_TM"/>
</dbReference>
<dbReference type="GO" id="GO:0000271">
    <property type="term" value="P:polysaccharide biosynthetic process"/>
    <property type="evidence" value="ECO:0007669"/>
    <property type="project" value="InterPro"/>
</dbReference>
<dbReference type="PANTHER" id="PTHR43398:SF1">
    <property type="entry name" value="DOLICHOL-PHOSPHATE MANNOSYLTRANSFERASE SUBUNIT 1"/>
    <property type="match status" value="1"/>
</dbReference>
<feature type="transmembrane region" description="Helical" evidence="8">
    <location>
        <begin position="288"/>
        <end position="308"/>
    </location>
</feature>
<dbReference type="Pfam" id="PF04138">
    <property type="entry name" value="GtrA_DPMS_TM"/>
    <property type="match status" value="1"/>
</dbReference>
<evidence type="ECO:0000256" key="2">
    <source>
        <dbReference type="ARBA" id="ARBA00006739"/>
    </source>
</evidence>
<evidence type="ECO:0000256" key="8">
    <source>
        <dbReference type="SAM" id="Phobius"/>
    </source>
</evidence>
<name>A0A2H0XDU7_UNCKA</name>
<evidence type="ECO:0000259" key="9">
    <source>
        <dbReference type="Pfam" id="PF00535"/>
    </source>
</evidence>
<keyword evidence="3" id="KW-0328">Glycosyltransferase</keyword>
<dbReference type="PANTHER" id="PTHR43398">
    <property type="entry name" value="DOLICHOL-PHOSPHATE MANNOSYLTRANSFERASE SUBUNIT 1"/>
    <property type="match status" value="1"/>
</dbReference>
<dbReference type="Gene3D" id="3.90.550.10">
    <property type="entry name" value="Spore Coat Polysaccharide Biosynthesis Protein SpsA, Chain A"/>
    <property type="match status" value="1"/>
</dbReference>
<dbReference type="SUPFAM" id="SSF53448">
    <property type="entry name" value="Nucleotide-diphospho-sugar transferases"/>
    <property type="match status" value="1"/>
</dbReference>
<protein>
    <recommendedName>
        <fullName evidence="13">Glycosyltransferase family 2 protein</fullName>
    </recommendedName>
</protein>
<dbReference type="InterPro" id="IPR001173">
    <property type="entry name" value="Glyco_trans_2-like"/>
</dbReference>
<evidence type="ECO:0000256" key="1">
    <source>
        <dbReference type="ARBA" id="ARBA00004141"/>
    </source>
</evidence>
<proteinExistence type="inferred from homology"/>
<evidence type="ECO:0008006" key="13">
    <source>
        <dbReference type="Google" id="ProtNLM"/>
    </source>
</evidence>
<dbReference type="Proteomes" id="UP000230340">
    <property type="component" value="Unassembled WGS sequence"/>
</dbReference>
<sequence>MHIVIVLPTYNERESVGSTIDGIQKVLPQIKNHTFDILVVDDNSPDGTAEVIKQYIKKYPNIYLLSGQKKGLGAAYVRGFKHAMTKMSADVVFEMDADGQHDPTYLPKFMAEIDNGYDYVIGARYIPGGSVPKEWGIHRKIVSYFGSIFARVVLWMPQLTDFTTGYRATRVKGVLDSVDLDHLLSYKFAYKIHILAQFIEKGAKIKEIPLKFGLREKQQSKASLNTFFESLRVVLILRYRMSQRFIKVCVVGAIGASLQFSGYFILKEIFGSFRGVGVFGIVISEKGIFNAVATEVGIAANFAINNIWTFKDSKISGFFTVIKKFPQFNFFVLGSLVIQAVVLEVGTRITGIDTNFFDFVLISTGILIGLIYNYLVYKKVIWKTKK</sequence>
<feature type="transmembrane region" description="Helical" evidence="8">
    <location>
        <begin position="328"/>
        <end position="350"/>
    </location>
</feature>
<dbReference type="InterPro" id="IPR039528">
    <property type="entry name" value="DPM1-like"/>
</dbReference>
<dbReference type="AlphaFoldDB" id="A0A2H0XDU7"/>
<dbReference type="GO" id="GO:0004582">
    <property type="term" value="F:dolichyl-phosphate beta-D-mannosyltransferase activity"/>
    <property type="evidence" value="ECO:0007669"/>
    <property type="project" value="InterPro"/>
</dbReference>